<protein>
    <submittedName>
        <fullName evidence="1">Cysteine-rich protein</fullName>
    </submittedName>
</protein>
<dbReference type="EMBL" id="BK015998">
    <property type="protein sequence ID" value="DAF88853.1"/>
    <property type="molecule type" value="Genomic_DNA"/>
</dbReference>
<dbReference type="Pfam" id="PF14205">
    <property type="entry name" value="Cys_rich_KTR"/>
    <property type="match status" value="1"/>
</dbReference>
<sequence length="55" mass="6412">MLPKGYYWCRCPRCGNPKMQVLRNDTALVNFPGYCKKCKTESLMTIEPKRQIVNS</sequence>
<dbReference type="InterPro" id="IPR025957">
    <property type="entry name" value="Cys_rich_KTR"/>
</dbReference>
<organism evidence="1">
    <name type="scientific">Siphoviridae sp. ctoyo6</name>
    <dbReference type="NCBI Taxonomy" id="2825674"/>
    <lineage>
        <taxon>Viruses</taxon>
        <taxon>Duplodnaviria</taxon>
        <taxon>Heunggongvirae</taxon>
        <taxon>Uroviricota</taxon>
        <taxon>Caudoviricetes</taxon>
    </lineage>
</organism>
<name>A0A8S5U352_9CAUD</name>
<evidence type="ECO:0000313" key="1">
    <source>
        <dbReference type="EMBL" id="DAF88853.1"/>
    </source>
</evidence>
<reference evidence="1" key="1">
    <citation type="journal article" date="2021" name="Proc. Natl. Acad. Sci. U.S.A.">
        <title>A Catalog of Tens of Thousands of Viruses from Human Metagenomes Reveals Hidden Associations with Chronic Diseases.</title>
        <authorList>
            <person name="Tisza M.J."/>
            <person name="Buck C.B."/>
        </authorList>
    </citation>
    <scope>NUCLEOTIDE SEQUENCE</scope>
    <source>
        <strain evidence="1">Ctoyo6</strain>
    </source>
</reference>
<proteinExistence type="predicted"/>
<accession>A0A8S5U352</accession>